<keyword evidence="4" id="KW-0804">Transcription</keyword>
<keyword evidence="2" id="KW-0805">Transcription regulation</keyword>
<dbReference type="InterPro" id="IPR036638">
    <property type="entry name" value="HLH_DNA-bd_sf"/>
</dbReference>
<dbReference type="GO" id="GO:0005634">
    <property type="term" value="C:nucleus"/>
    <property type="evidence" value="ECO:0007669"/>
    <property type="project" value="TreeGrafter"/>
</dbReference>
<dbReference type="GO" id="GO:0000978">
    <property type="term" value="F:RNA polymerase II cis-regulatory region sequence-specific DNA binding"/>
    <property type="evidence" value="ECO:0007669"/>
    <property type="project" value="TreeGrafter"/>
</dbReference>
<dbReference type="AlphaFoldDB" id="H2YG87"/>
<keyword evidence="5" id="KW-0539">Nucleus</keyword>
<keyword evidence="8" id="KW-1185">Reference proteome</keyword>
<dbReference type="InterPro" id="IPR040259">
    <property type="entry name" value="Mesogenin/MesP"/>
</dbReference>
<dbReference type="SMART" id="SM00353">
    <property type="entry name" value="HLH"/>
    <property type="match status" value="1"/>
</dbReference>
<feature type="domain" description="BHLH" evidence="6">
    <location>
        <begin position="137"/>
        <end position="190"/>
    </location>
</feature>
<dbReference type="InParanoid" id="H2YG87"/>
<reference evidence="8" key="1">
    <citation type="submission" date="2003-08" db="EMBL/GenBank/DDBJ databases">
        <authorList>
            <person name="Birren B."/>
            <person name="Nusbaum C."/>
            <person name="Abebe A."/>
            <person name="Abouelleil A."/>
            <person name="Adekoya E."/>
            <person name="Ait-zahra M."/>
            <person name="Allen N."/>
            <person name="Allen T."/>
            <person name="An P."/>
            <person name="Anderson M."/>
            <person name="Anderson S."/>
            <person name="Arachchi H."/>
            <person name="Armbruster J."/>
            <person name="Bachantsang P."/>
            <person name="Baldwin J."/>
            <person name="Barry A."/>
            <person name="Bayul T."/>
            <person name="Blitshsteyn B."/>
            <person name="Bloom T."/>
            <person name="Blye J."/>
            <person name="Boguslavskiy L."/>
            <person name="Borowsky M."/>
            <person name="Boukhgalter B."/>
            <person name="Brunache A."/>
            <person name="Butler J."/>
            <person name="Calixte N."/>
            <person name="Calvo S."/>
            <person name="Camarata J."/>
            <person name="Campo K."/>
            <person name="Chang J."/>
            <person name="Cheshatsang Y."/>
            <person name="Citroen M."/>
            <person name="Collymore A."/>
            <person name="Considine T."/>
            <person name="Cook A."/>
            <person name="Cooke P."/>
            <person name="Corum B."/>
            <person name="Cuomo C."/>
            <person name="David R."/>
            <person name="Dawoe T."/>
            <person name="Degray S."/>
            <person name="Dodge S."/>
            <person name="Dooley K."/>
            <person name="Dorje P."/>
            <person name="Dorjee K."/>
            <person name="Dorris L."/>
            <person name="Duffey N."/>
            <person name="Dupes A."/>
            <person name="Elkins T."/>
            <person name="Engels R."/>
            <person name="Erickson J."/>
            <person name="Farina A."/>
            <person name="Faro S."/>
            <person name="Ferreira P."/>
            <person name="Fischer H."/>
            <person name="Fitzgerald M."/>
            <person name="Foley K."/>
            <person name="Gage D."/>
            <person name="Galagan J."/>
            <person name="Gearin G."/>
            <person name="Gnerre S."/>
            <person name="Gnirke A."/>
            <person name="Goyette A."/>
            <person name="Graham J."/>
            <person name="Grandbois E."/>
            <person name="Gyaltsen K."/>
            <person name="Hafez N."/>
            <person name="Hagopian D."/>
            <person name="Hagos B."/>
            <person name="Hall J."/>
            <person name="Hatcher B."/>
            <person name="Heller A."/>
            <person name="Higgins H."/>
            <person name="Honan T."/>
            <person name="Horn A."/>
            <person name="Houde N."/>
            <person name="Hughes L."/>
            <person name="Hulme W."/>
            <person name="Husby E."/>
            <person name="Iliev I."/>
            <person name="Jaffe D."/>
            <person name="Jones C."/>
            <person name="Kamal M."/>
            <person name="Kamat A."/>
            <person name="Kamvysselis M."/>
            <person name="Karlsson E."/>
            <person name="Kells C."/>
            <person name="Kieu A."/>
            <person name="Kisner P."/>
            <person name="Kodira C."/>
            <person name="Kulbokas E."/>
            <person name="Labutti K."/>
            <person name="Lama D."/>
            <person name="Landers T."/>
            <person name="Leger J."/>
            <person name="Levine S."/>
            <person name="Lewis D."/>
            <person name="Lewis T."/>
            <person name="Lindblad-toh K."/>
            <person name="Liu X."/>
            <person name="Lokyitsang T."/>
            <person name="Lokyitsang Y."/>
            <person name="Lucien O."/>
            <person name="Lui A."/>
            <person name="Ma L.J."/>
            <person name="Mabbitt R."/>
            <person name="Macdonald J."/>
            <person name="Maclean C."/>
            <person name="Major J."/>
            <person name="Manning J."/>
            <person name="Marabella R."/>
            <person name="Maru K."/>
            <person name="Matthews C."/>
            <person name="Mauceli E."/>
            <person name="Mccarthy M."/>
            <person name="Mcdonough S."/>
            <person name="Mcghee T."/>
            <person name="Meldrim J."/>
            <person name="Meneus L."/>
            <person name="Mesirov J."/>
            <person name="Mihalev A."/>
            <person name="Mihova T."/>
            <person name="Mikkelsen T."/>
            <person name="Mlenga V."/>
            <person name="Moru K."/>
            <person name="Mozes J."/>
            <person name="Mulrain L."/>
            <person name="Munson G."/>
            <person name="Naylor J."/>
            <person name="Newes C."/>
            <person name="Nguyen C."/>
            <person name="Nguyen N."/>
            <person name="Nguyen T."/>
            <person name="Nicol R."/>
            <person name="Nielsen C."/>
            <person name="Nizzari M."/>
            <person name="Norbu C."/>
            <person name="Norbu N."/>
            <person name="O'donnell P."/>
            <person name="Okoawo O."/>
            <person name="O'leary S."/>
            <person name="Omotosho B."/>
            <person name="O'neill K."/>
            <person name="Osman S."/>
            <person name="Parker S."/>
            <person name="Perrin D."/>
            <person name="Phunkhang P."/>
            <person name="Piqani B."/>
            <person name="Purcell S."/>
            <person name="Rachupka T."/>
            <person name="Ramasamy U."/>
            <person name="Rameau R."/>
            <person name="Ray V."/>
            <person name="Raymond C."/>
            <person name="Retta R."/>
            <person name="Richardson S."/>
            <person name="Rise C."/>
            <person name="Rodriguez J."/>
            <person name="Rogers J."/>
            <person name="Rogov P."/>
            <person name="Rutman M."/>
            <person name="Schupbach R."/>
            <person name="Seaman C."/>
            <person name="Settipalli S."/>
            <person name="Sharpe T."/>
            <person name="Sheridan J."/>
            <person name="Sherpa N."/>
            <person name="Shi J."/>
            <person name="Smirnov S."/>
            <person name="Smith C."/>
            <person name="Sougnez C."/>
            <person name="Spencer B."/>
            <person name="Stalker J."/>
            <person name="Stange-thomann N."/>
            <person name="Stavropoulos S."/>
            <person name="Stetson K."/>
            <person name="Stone C."/>
            <person name="Stone S."/>
            <person name="Stubbs M."/>
            <person name="Talamas J."/>
            <person name="Tchuinga P."/>
            <person name="Tenzing P."/>
            <person name="Tesfaye S."/>
            <person name="Theodore J."/>
            <person name="Thoulutsang Y."/>
            <person name="Topham K."/>
            <person name="Towey S."/>
            <person name="Tsamla T."/>
            <person name="Tsomo N."/>
            <person name="Vallee D."/>
            <person name="Vassiliev H."/>
            <person name="Venkataraman V."/>
            <person name="Vinson J."/>
            <person name="Vo A."/>
            <person name="Wade C."/>
            <person name="Wang S."/>
            <person name="Wangchuk T."/>
            <person name="Wangdi T."/>
            <person name="Whittaker C."/>
            <person name="Wilkinson J."/>
            <person name="Wu Y."/>
            <person name="Wyman D."/>
            <person name="Yadav S."/>
            <person name="Yang S."/>
            <person name="Yang X."/>
            <person name="Yeager S."/>
            <person name="Yee E."/>
            <person name="Young G."/>
            <person name="Zainoun J."/>
            <person name="Zembeck L."/>
            <person name="Zimmer A."/>
            <person name="Zody M."/>
            <person name="Lander E."/>
        </authorList>
    </citation>
    <scope>NUCLEOTIDE SEQUENCE [LARGE SCALE GENOMIC DNA]</scope>
</reference>
<dbReference type="PROSITE" id="PS50888">
    <property type="entry name" value="BHLH"/>
    <property type="match status" value="1"/>
</dbReference>
<evidence type="ECO:0000256" key="4">
    <source>
        <dbReference type="ARBA" id="ARBA00023163"/>
    </source>
</evidence>
<evidence type="ECO:0000256" key="3">
    <source>
        <dbReference type="ARBA" id="ARBA00023125"/>
    </source>
</evidence>
<dbReference type="GO" id="GO:0046983">
    <property type="term" value="F:protein dimerization activity"/>
    <property type="evidence" value="ECO:0007669"/>
    <property type="project" value="InterPro"/>
</dbReference>
<evidence type="ECO:0000313" key="7">
    <source>
        <dbReference type="Ensembl" id="ENSCSAVP00000004336.1"/>
    </source>
</evidence>
<dbReference type="GO" id="GO:0001707">
    <property type="term" value="P:mesoderm formation"/>
    <property type="evidence" value="ECO:0007669"/>
    <property type="project" value="TreeGrafter"/>
</dbReference>
<proteinExistence type="predicted"/>
<name>H2YG87_CIOSA</name>
<dbReference type="PANTHER" id="PTHR20937">
    <property type="entry name" value="IP14615P"/>
    <property type="match status" value="1"/>
</dbReference>
<protein>
    <recommendedName>
        <fullName evidence="6">BHLH domain-containing protein</fullName>
    </recommendedName>
</protein>
<dbReference type="Pfam" id="PF00010">
    <property type="entry name" value="HLH"/>
    <property type="match status" value="1"/>
</dbReference>
<evidence type="ECO:0000256" key="2">
    <source>
        <dbReference type="ARBA" id="ARBA00023015"/>
    </source>
</evidence>
<accession>H2YG87</accession>
<organism evidence="7 8">
    <name type="scientific">Ciona savignyi</name>
    <name type="common">Pacific transparent sea squirt</name>
    <dbReference type="NCBI Taxonomy" id="51511"/>
    <lineage>
        <taxon>Eukaryota</taxon>
        <taxon>Metazoa</taxon>
        <taxon>Chordata</taxon>
        <taxon>Tunicata</taxon>
        <taxon>Ascidiacea</taxon>
        <taxon>Phlebobranchia</taxon>
        <taxon>Cionidae</taxon>
        <taxon>Ciona</taxon>
    </lineage>
</organism>
<evidence type="ECO:0000259" key="6">
    <source>
        <dbReference type="PROSITE" id="PS50888"/>
    </source>
</evidence>
<dbReference type="Proteomes" id="UP000007875">
    <property type="component" value="Unassembled WGS sequence"/>
</dbReference>
<dbReference type="InterPro" id="IPR011598">
    <property type="entry name" value="bHLH_dom"/>
</dbReference>
<keyword evidence="1" id="KW-0217">Developmental protein</keyword>
<dbReference type="Gene3D" id="4.10.280.10">
    <property type="entry name" value="Helix-loop-helix DNA-binding domain"/>
    <property type="match status" value="1"/>
</dbReference>
<reference evidence="7" key="3">
    <citation type="submission" date="2025-09" db="UniProtKB">
        <authorList>
            <consortium name="Ensembl"/>
        </authorList>
    </citation>
    <scope>IDENTIFICATION</scope>
</reference>
<evidence type="ECO:0000256" key="5">
    <source>
        <dbReference type="ARBA" id="ARBA00023242"/>
    </source>
</evidence>
<reference evidence="7" key="2">
    <citation type="submission" date="2025-08" db="UniProtKB">
        <authorList>
            <consortium name="Ensembl"/>
        </authorList>
    </citation>
    <scope>IDENTIFICATION</scope>
</reference>
<evidence type="ECO:0000256" key="1">
    <source>
        <dbReference type="ARBA" id="ARBA00022473"/>
    </source>
</evidence>
<dbReference type="PANTHER" id="PTHR20937:SF3">
    <property type="entry name" value="IP14615P"/>
    <property type="match status" value="1"/>
</dbReference>
<sequence length="205" mass="24166">MEHILEPIEAMFDSIDQWLDELLQENICEGPTFNTGNAPGRKEMQIEYRCQAQQPSNENDQPRQHFYNELNQTRLLGNNSLPVVEQHSVTVCKRKTEEINRRPLGAVCVNTKPRSQVKHVQRMANRINSNEYCYRRSKRQIASERERLRMQQISQELMNLKRHLPEYLFCDKNPSKIQILRNSITYIKNLSSFLFVDSKTQTLSL</sequence>
<dbReference type="SUPFAM" id="SSF47459">
    <property type="entry name" value="HLH, helix-loop-helix DNA-binding domain"/>
    <property type="match status" value="1"/>
</dbReference>
<dbReference type="GO" id="GO:0000981">
    <property type="term" value="F:DNA-binding transcription factor activity, RNA polymerase II-specific"/>
    <property type="evidence" value="ECO:0007669"/>
    <property type="project" value="TreeGrafter"/>
</dbReference>
<evidence type="ECO:0000313" key="8">
    <source>
        <dbReference type="Proteomes" id="UP000007875"/>
    </source>
</evidence>
<keyword evidence="3" id="KW-0238">DNA-binding</keyword>
<dbReference type="Ensembl" id="ENSCSAVT00000004400.1">
    <property type="protein sequence ID" value="ENSCSAVP00000004336.1"/>
    <property type="gene ID" value="ENSCSAVG00000002565.1"/>
</dbReference>
<dbReference type="HOGENOM" id="CLU_1383743_0_0_1"/>